<sequence>MSRRIPQEMYEEILANLQDDEVSLQNCTLVCRAWLPRARHHLFHSITLDPSSRSPRFKELIRSCQDVAPLVRVLELRGRAWARRGWWDPENGLPANLMWPTLPGMQNHPSRRDSDVLETLSWLRGTFTSSSSPSHDPVAAISLPNVRSLRLDEVTFNSDTAAFLAAAFPRLESLTLNGCRAMAFASLVDLMQSFLLLRTLRLLSAEWLPLPHHAEHALPRPTDTTSTSTTVPDLVNLEFTRDIFVQPVLEWLSKVEAHKTVRSLKCSITTQASANALRAFLQASGPMLQRLYMTLSESRGPTSILEATQFTLSTCTGLERLEIQCSPPHHMPPSEHRSLSWVLILLSKVRSPCLREIRISIASAQLSRLNLEGLDVVLAKDCYGSLEHLTFILDSIRAGGGGRDKVKRTLTERMSTAHAQGLIQVEYA</sequence>
<gene>
    <name evidence="1" type="ORF">L227DRAFT_502572</name>
</gene>
<accession>A0A5C2SF59</accession>
<protein>
    <recommendedName>
        <fullName evidence="3">F-box domain-containing protein</fullName>
    </recommendedName>
</protein>
<evidence type="ECO:0000313" key="1">
    <source>
        <dbReference type="EMBL" id="RPD59976.1"/>
    </source>
</evidence>
<dbReference type="SUPFAM" id="SSF52047">
    <property type="entry name" value="RNI-like"/>
    <property type="match status" value="1"/>
</dbReference>
<reference evidence="1" key="1">
    <citation type="journal article" date="2018" name="Genome Biol. Evol.">
        <title>Genomics and development of Lentinus tigrinus, a white-rot wood-decaying mushroom with dimorphic fruiting bodies.</title>
        <authorList>
            <person name="Wu B."/>
            <person name="Xu Z."/>
            <person name="Knudson A."/>
            <person name="Carlson A."/>
            <person name="Chen N."/>
            <person name="Kovaka S."/>
            <person name="LaButti K."/>
            <person name="Lipzen A."/>
            <person name="Pennachio C."/>
            <person name="Riley R."/>
            <person name="Schakwitz W."/>
            <person name="Umezawa K."/>
            <person name="Ohm R.A."/>
            <person name="Grigoriev I.V."/>
            <person name="Nagy L.G."/>
            <person name="Gibbons J."/>
            <person name="Hibbett D."/>
        </authorList>
    </citation>
    <scope>NUCLEOTIDE SEQUENCE [LARGE SCALE GENOMIC DNA]</scope>
    <source>
        <strain evidence="1">ALCF2SS1-6</strain>
    </source>
</reference>
<dbReference type="InterPro" id="IPR032675">
    <property type="entry name" value="LRR_dom_sf"/>
</dbReference>
<dbReference type="Gene3D" id="3.80.10.10">
    <property type="entry name" value="Ribonuclease Inhibitor"/>
    <property type="match status" value="1"/>
</dbReference>
<dbReference type="EMBL" id="ML122267">
    <property type="protein sequence ID" value="RPD59976.1"/>
    <property type="molecule type" value="Genomic_DNA"/>
</dbReference>
<organism evidence="1 2">
    <name type="scientific">Lentinus tigrinus ALCF2SS1-6</name>
    <dbReference type="NCBI Taxonomy" id="1328759"/>
    <lineage>
        <taxon>Eukaryota</taxon>
        <taxon>Fungi</taxon>
        <taxon>Dikarya</taxon>
        <taxon>Basidiomycota</taxon>
        <taxon>Agaricomycotina</taxon>
        <taxon>Agaricomycetes</taxon>
        <taxon>Polyporales</taxon>
        <taxon>Polyporaceae</taxon>
        <taxon>Lentinus</taxon>
    </lineage>
</organism>
<evidence type="ECO:0008006" key="3">
    <source>
        <dbReference type="Google" id="ProtNLM"/>
    </source>
</evidence>
<proteinExistence type="predicted"/>
<name>A0A5C2SF59_9APHY</name>
<dbReference type="Proteomes" id="UP000313359">
    <property type="component" value="Unassembled WGS sequence"/>
</dbReference>
<keyword evidence="2" id="KW-1185">Reference proteome</keyword>
<dbReference type="OrthoDB" id="2724825at2759"/>
<evidence type="ECO:0000313" key="2">
    <source>
        <dbReference type="Proteomes" id="UP000313359"/>
    </source>
</evidence>
<dbReference type="AlphaFoldDB" id="A0A5C2SF59"/>